<protein>
    <submittedName>
        <fullName evidence="1">Uncharacterized protein</fullName>
    </submittedName>
</protein>
<name>B0MSS3_9BACT</name>
<proteinExistence type="predicted"/>
<keyword evidence="2" id="KW-1185">Reference proteome</keyword>
<gene>
    <name evidence="1" type="ORF">ALIPUT_00275</name>
</gene>
<sequence>MARYFDRISAGIILFFRKIAAVGAVIPKIRLPLLPAPVFSAGAECRGFPCYAGEIE</sequence>
<reference evidence="1" key="1">
    <citation type="submission" date="2007-10" db="EMBL/GenBank/DDBJ databases">
        <authorList>
            <person name="Fulton L."/>
            <person name="Clifton S."/>
            <person name="Fulton B."/>
            <person name="Xu J."/>
            <person name="Minx P."/>
            <person name="Pepin K.H."/>
            <person name="Johnson M."/>
            <person name="Thiruvilangam P."/>
            <person name="Bhonagiri V."/>
            <person name="Nash W.E."/>
            <person name="Mardis E.R."/>
            <person name="Wilson R.K."/>
        </authorList>
    </citation>
    <scope>NUCLEOTIDE SEQUENCE [LARGE SCALE GENOMIC DNA]</scope>
    <source>
        <strain evidence="1">DSM 17216</strain>
    </source>
</reference>
<dbReference type="EMBL" id="ABFK02000016">
    <property type="protein sequence ID" value="EDS04404.1"/>
    <property type="molecule type" value="Genomic_DNA"/>
</dbReference>
<dbReference type="AlphaFoldDB" id="B0MSS3"/>
<dbReference type="HOGENOM" id="CLU_3003814_0_0_10"/>
<comment type="caution">
    <text evidence="1">The sequence shown here is derived from an EMBL/GenBank/DDBJ whole genome shotgun (WGS) entry which is preliminary data.</text>
</comment>
<accession>B0MSS3</accession>
<evidence type="ECO:0000313" key="1">
    <source>
        <dbReference type="EMBL" id="EDS04404.1"/>
    </source>
</evidence>
<dbReference type="Proteomes" id="UP000005819">
    <property type="component" value="Unassembled WGS sequence"/>
</dbReference>
<evidence type="ECO:0000313" key="2">
    <source>
        <dbReference type="Proteomes" id="UP000005819"/>
    </source>
</evidence>
<organism evidence="1 2">
    <name type="scientific">Alistipes putredinis DSM 17216</name>
    <dbReference type="NCBI Taxonomy" id="445970"/>
    <lineage>
        <taxon>Bacteria</taxon>
        <taxon>Pseudomonadati</taxon>
        <taxon>Bacteroidota</taxon>
        <taxon>Bacteroidia</taxon>
        <taxon>Bacteroidales</taxon>
        <taxon>Rikenellaceae</taxon>
        <taxon>Alistipes</taxon>
    </lineage>
</organism>
<reference evidence="1" key="2">
    <citation type="submission" date="2013-09" db="EMBL/GenBank/DDBJ databases">
        <title>Draft genome sequence of Alistipes putredinis (DSM 17216).</title>
        <authorList>
            <person name="Sudarsanam P."/>
            <person name="Ley R."/>
            <person name="Guruge J."/>
            <person name="Turnbaugh P.J."/>
            <person name="Mahowald M."/>
            <person name="Liep D."/>
            <person name="Gordon J."/>
        </authorList>
    </citation>
    <scope>NUCLEOTIDE SEQUENCE</scope>
    <source>
        <strain evidence="1">DSM 17216</strain>
    </source>
</reference>